<dbReference type="Proteomes" id="UP001162131">
    <property type="component" value="Unassembled WGS sequence"/>
</dbReference>
<comment type="caution">
    <text evidence="1">The sequence shown here is derived from an EMBL/GenBank/DDBJ whole genome shotgun (WGS) entry which is preliminary data.</text>
</comment>
<gene>
    <name evidence="1" type="ORF">BSTOLATCC_MIC34247</name>
</gene>
<dbReference type="Gene3D" id="3.30.530.20">
    <property type="match status" value="1"/>
</dbReference>
<dbReference type="SUPFAM" id="SSF55961">
    <property type="entry name" value="Bet v1-like"/>
    <property type="match status" value="1"/>
</dbReference>
<accession>A0AAU9JCX8</accession>
<dbReference type="EMBL" id="CAJZBQ010000034">
    <property type="protein sequence ID" value="CAG9323598.1"/>
    <property type="molecule type" value="Genomic_DNA"/>
</dbReference>
<keyword evidence="2" id="KW-1185">Reference proteome</keyword>
<proteinExistence type="predicted"/>
<sequence>MEKEFLTLTSVACHACVEAIDLIDDPSAWDGVHNSGRCVAYNKKVHPIDAYKVEGFIEKSPKQVIDYIYENWSELHCDMGSLILSSNTVRTYNSNARLISEITNFYPAEQPREILNFITRFELTDGAWAMGITNAEDYAHIPQSRYQRGNLKQGIHLARPIFNNKSMTHFIGMQFFDPKVDIPQDVSNEINNIRYLFYQRLISRIQTHIE</sequence>
<reference evidence="1" key="1">
    <citation type="submission" date="2021-09" db="EMBL/GenBank/DDBJ databases">
        <authorList>
            <consortium name="AG Swart"/>
            <person name="Singh M."/>
            <person name="Singh A."/>
            <person name="Seah K."/>
            <person name="Emmerich C."/>
        </authorList>
    </citation>
    <scope>NUCLEOTIDE SEQUENCE</scope>
    <source>
        <strain evidence="1">ATCC30299</strain>
    </source>
</reference>
<organism evidence="1 2">
    <name type="scientific">Blepharisma stoltei</name>
    <dbReference type="NCBI Taxonomy" id="1481888"/>
    <lineage>
        <taxon>Eukaryota</taxon>
        <taxon>Sar</taxon>
        <taxon>Alveolata</taxon>
        <taxon>Ciliophora</taxon>
        <taxon>Postciliodesmatophora</taxon>
        <taxon>Heterotrichea</taxon>
        <taxon>Heterotrichida</taxon>
        <taxon>Blepharismidae</taxon>
        <taxon>Blepharisma</taxon>
    </lineage>
</organism>
<dbReference type="InterPro" id="IPR023393">
    <property type="entry name" value="START-like_dom_sf"/>
</dbReference>
<dbReference type="AlphaFoldDB" id="A0AAU9JCX8"/>
<protein>
    <recommendedName>
        <fullName evidence="3">START domain-containing protein</fullName>
    </recommendedName>
</protein>
<name>A0AAU9JCX8_9CILI</name>
<evidence type="ECO:0008006" key="3">
    <source>
        <dbReference type="Google" id="ProtNLM"/>
    </source>
</evidence>
<evidence type="ECO:0000313" key="2">
    <source>
        <dbReference type="Proteomes" id="UP001162131"/>
    </source>
</evidence>
<evidence type="ECO:0000313" key="1">
    <source>
        <dbReference type="EMBL" id="CAG9323598.1"/>
    </source>
</evidence>